<reference evidence="2 3" key="1">
    <citation type="submission" date="2019-03" db="EMBL/GenBank/DDBJ databases">
        <title>First draft genome of Liparis tanakae, snailfish: a comprehensive survey of snailfish specific genes.</title>
        <authorList>
            <person name="Kim W."/>
            <person name="Song I."/>
            <person name="Jeong J.-H."/>
            <person name="Kim D."/>
            <person name="Kim S."/>
            <person name="Ryu S."/>
            <person name="Song J.Y."/>
            <person name="Lee S.K."/>
        </authorList>
    </citation>
    <scope>NUCLEOTIDE SEQUENCE [LARGE SCALE GENOMIC DNA]</scope>
    <source>
        <tissue evidence="2">Muscle</tissue>
    </source>
</reference>
<keyword evidence="3" id="KW-1185">Reference proteome</keyword>
<proteinExistence type="predicted"/>
<evidence type="ECO:0000313" key="3">
    <source>
        <dbReference type="Proteomes" id="UP000314294"/>
    </source>
</evidence>
<gene>
    <name evidence="2" type="ORF">EYF80_023452</name>
</gene>
<dbReference type="Proteomes" id="UP000314294">
    <property type="component" value="Unassembled WGS sequence"/>
</dbReference>
<sequence>MRKRRRWQRRKVGCNNAGCKPIKAPIEPCHLSTAAFRATHRAGHNFCGTVEDKTYGNTAEPTTMTDSYTQNQIERSQGAFNRLKMAEVDSGSSGNGDTSATPRMKRPLLGKSPLSLASSLPDPSSPVPCTSCGRSAPIAGVISPDRPSDKIGHNGDKVFVYKCIEGEED</sequence>
<feature type="compositionally biased region" description="Low complexity" evidence="1">
    <location>
        <begin position="109"/>
        <end position="122"/>
    </location>
</feature>
<feature type="compositionally biased region" description="Polar residues" evidence="1">
    <location>
        <begin position="90"/>
        <end position="101"/>
    </location>
</feature>
<protein>
    <submittedName>
        <fullName evidence="2">Uncharacterized protein</fullName>
    </submittedName>
</protein>
<accession>A0A4Z2HKL9</accession>
<feature type="region of interest" description="Disordered" evidence="1">
    <location>
        <begin position="87"/>
        <end position="154"/>
    </location>
</feature>
<name>A0A4Z2HKL9_9TELE</name>
<dbReference type="AlphaFoldDB" id="A0A4Z2HKL9"/>
<evidence type="ECO:0000313" key="2">
    <source>
        <dbReference type="EMBL" id="TNN66316.1"/>
    </source>
</evidence>
<dbReference type="EMBL" id="SRLO01000221">
    <property type="protein sequence ID" value="TNN66316.1"/>
    <property type="molecule type" value="Genomic_DNA"/>
</dbReference>
<organism evidence="2 3">
    <name type="scientific">Liparis tanakae</name>
    <name type="common">Tanaka's snailfish</name>
    <dbReference type="NCBI Taxonomy" id="230148"/>
    <lineage>
        <taxon>Eukaryota</taxon>
        <taxon>Metazoa</taxon>
        <taxon>Chordata</taxon>
        <taxon>Craniata</taxon>
        <taxon>Vertebrata</taxon>
        <taxon>Euteleostomi</taxon>
        <taxon>Actinopterygii</taxon>
        <taxon>Neopterygii</taxon>
        <taxon>Teleostei</taxon>
        <taxon>Neoteleostei</taxon>
        <taxon>Acanthomorphata</taxon>
        <taxon>Eupercaria</taxon>
        <taxon>Perciformes</taxon>
        <taxon>Cottioidei</taxon>
        <taxon>Cottales</taxon>
        <taxon>Liparidae</taxon>
        <taxon>Liparis</taxon>
    </lineage>
</organism>
<comment type="caution">
    <text evidence="2">The sequence shown here is derived from an EMBL/GenBank/DDBJ whole genome shotgun (WGS) entry which is preliminary data.</text>
</comment>
<evidence type="ECO:0000256" key="1">
    <source>
        <dbReference type="SAM" id="MobiDB-lite"/>
    </source>
</evidence>